<dbReference type="Pfam" id="PF21310">
    <property type="entry name" value="OCRL-like_ASH"/>
    <property type="match status" value="1"/>
</dbReference>
<proteinExistence type="predicted"/>
<dbReference type="OrthoDB" id="7862313at2759"/>
<dbReference type="Gene3D" id="3.60.10.10">
    <property type="entry name" value="Endonuclease/exonuclease/phosphatase"/>
    <property type="match status" value="2"/>
</dbReference>
<dbReference type="SMART" id="SM00128">
    <property type="entry name" value="IPPc"/>
    <property type="match status" value="1"/>
</dbReference>
<feature type="compositionally biased region" description="Acidic residues" evidence="1">
    <location>
        <begin position="565"/>
        <end position="578"/>
    </location>
</feature>
<dbReference type="GO" id="GO:0046856">
    <property type="term" value="P:phosphatidylinositol dephosphorylation"/>
    <property type="evidence" value="ECO:0007669"/>
    <property type="project" value="InterPro"/>
</dbReference>
<gene>
    <name evidence="3" type="ORF">SPI_07551</name>
</gene>
<dbReference type="GO" id="GO:0004439">
    <property type="term" value="F:phosphatidylinositol-4,5-bisphosphate 5-phosphatase activity"/>
    <property type="evidence" value="ECO:0007669"/>
    <property type="project" value="TreeGrafter"/>
</dbReference>
<dbReference type="InterPro" id="IPR000300">
    <property type="entry name" value="IPPc"/>
</dbReference>
<dbReference type="InterPro" id="IPR047078">
    <property type="entry name" value="RhoGAP_OCRL1"/>
</dbReference>
<dbReference type="EMBL" id="AZHD01000016">
    <property type="protein sequence ID" value="OAA56544.1"/>
    <property type="molecule type" value="Genomic_DNA"/>
</dbReference>
<dbReference type="AlphaFoldDB" id="A0A167PDC1"/>
<feature type="compositionally biased region" description="Acidic residues" evidence="1">
    <location>
        <begin position="527"/>
        <end position="546"/>
    </location>
</feature>
<sequence>MAVTSTAANSIRGPSAAASSHTSEPVDLASAPHSLHSAVYARRAEYVRPHRVRVKVGTWNVAACPGTDHDLGAWFVSGKGVDRRLANVDFFRSRAIEREASLASEASTAAVVEEEEEGVEGKGNKDPYAVRLVGGDKIGLYALGLQEVVDLNVASQYVSRVYADAAAPVLDKWKAAVEAALPDGYVLVAAEQMSGLLLLVYASPEVAPMVHHISTSAVGTGLLGMLGNKGAVSANIVLGETSRMAFVNSHLASGNEPSHAERRCWDVAHIASRTQFAPYVLPHQQGIADAVEPETIGDADFAFWFGDLNFRLDDLPGQDIRRLLTLHARGEYDLSHKQDEHTHSGKDNSPLAGEDAVVLQLPVSRDGRLSRTSPKAASFSSSTGSASDSHSSVSVDEDEEDAVTNLKALPPLPDPDEFLPDASDDPASLQATLDSLLPHDQLRRLMKERKVFYEGWREGRITFLPSYKYDVGTIGLFDSSEKQRAPSWCDRILYRTRKDKEAYEKRIQDEEEGKRKDEEMKARGLDQVDDDDDVLFEYQPDNDGDDDPPHQPGHQTSSISLTAYDEYDDGDNNDDDDDNGHGHGRGRGHDEAETGSTQEGASGDRIHLDIYTSHQRIQSSDHKPVVSVFTIDFDAVVPALKAQVHAEVAKELDRAENEGRPGVTIVVDSRVSLAAPARQLPSSDELVDVGPVAFRRRATASLTIANTGRVPATFSFVEKPTTDDLTIGGSTAALSPPYAWLTTSFVRPDKQLDGGDGDAFDDLGKMVTLEPGETVNALLDVLVDDLAYARMLNDGAAALEDVLVLRVVDGRDHFIPVRGSWLPTCIGRSMEELVRVPDGGIRAFVSARLYPHAADGPDGADGAGGAVARRSVVSGSVPYELEVRCSAPKELFKLTEAIENLTDRVVADEQMLDECKIPSDKTGWPFELNAGSQTPDMGDYVVAVIDALDNDRPLLEVFAPEVPSLRRLEIVSQVLLLFLRGLTDGIVTIPLWSRIDQAPLALPLGGSAKNGNPTARDPQSDSDKNTVLDVLSTAPHHNISFVFLTATLSRVIGELSPLSLADLDALRSISRSTGSGFGAAIGGIGTIGSIGRRSLSSFRKAGAAPASAALEALDRRQARERRYAEIFGKIICRAPVPAKEKDRRALEDKQRAVIELFLRRSREELG</sequence>
<feature type="region of interest" description="Disordered" evidence="1">
    <location>
        <begin position="363"/>
        <end position="427"/>
    </location>
</feature>
<reference evidence="3 4" key="1">
    <citation type="journal article" date="2016" name="Genome Biol. Evol.">
        <title>Divergent and convergent evolution of fungal pathogenicity.</title>
        <authorList>
            <person name="Shang Y."/>
            <person name="Xiao G."/>
            <person name="Zheng P."/>
            <person name="Cen K."/>
            <person name="Zhan S."/>
            <person name="Wang C."/>
        </authorList>
    </citation>
    <scope>NUCLEOTIDE SEQUENCE [LARGE SCALE GENOMIC DNA]</scope>
    <source>
        <strain evidence="3 4">RCEF 264</strain>
    </source>
</reference>
<evidence type="ECO:0000313" key="3">
    <source>
        <dbReference type="EMBL" id="OAA56544.1"/>
    </source>
</evidence>
<evidence type="ECO:0000259" key="2">
    <source>
        <dbReference type="SMART" id="SM00128"/>
    </source>
</evidence>
<feature type="compositionally biased region" description="Acidic residues" evidence="1">
    <location>
        <begin position="414"/>
        <end position="424"/>
    </location>
</feature>
<feature type="compositionally biased region" description="Basic and acidic residues" evidence="1">
    <location>
        <begin position="505"/>
        <end position="526"/>
    </location>
</feature>
<dbReference type="InterPro" id="IPR046985">
    <property type="entry name" value="IP5"/>
</dbReference>
<keyword evidence="4" id="KW-1185">Reference proteome</keyword>
<comment type="caution">
    <text evidence="3">The sequence shown here is derived from an EMBL/GenBank/DDBJ whole genome shotgun (WGS) entry which is preliminary data.</text>
</comment>
<feature type="compositionally biased region" description="Low complexity" evidence="1">
    <location>
        <begin position="370"/>
        <end position="394"/>
    </location>
</feature>
<protein>
    <submittedName>
        <fullName evidence="3">Phosphatase family protein</fullName>
    </submittedName>
</protein>
<dbReference type="InterPro" id="IPR013783">
    <property type="entry name" value="Ig-like_fold"/>
</dbReference>
<dbReference type="PANTHER" id="PTHR11200:SF300">
    <property type="entry name" value="TYPE II INOSITOL 1,4,5-TRISPHOSPHATE 5-PHOSPHATASE"/>
    <property type="match status" value="1"/>
</dbReference>
<evidence type="ECO:0000313" key="4">
    <source>
        <dbReference type="Proteomes" id="UP000076874"/>
    </source>
</evidence>
<dbReference type="SUPFAM" id="SSF56219">
    <property type="entry name" value="DNase I-like"/>
    <property type="match status" value="1"/>
</dbReference>
<dbReference type="Gene3D" id="2.60.40.10">
    <property type="entry name" value="Immunoglobulins"/>
    <property type="match status" value="1"/>
</dbReference>
<dbReference type="CDD" id="cd04380">
    <property type="entry name" value="RhoGAP_OCRL1"/>
    <property type="match status" value="1"/>
</dbReference>
<dbReference type="STRING" id="1081102.A0A167PDC1"/>
<organism evidence="3 4">
    <name type="scientific">Niveomyces insectorum RCEF 264</name>
    <dbReference type="NCBI Taxonomy" id="1081102"/>
    <lineage>
        <taxon>Eukaryota</taxon>
        <taxon>Fungi</taxon>
        <taxon>Dikarya</taxon>
        <taxon>Ascomycota</taxon>
        <taxon>Pezizomycotina</taxon>
        <taxon>Sordariomycetes</taxon>
        <taxon>Hypocreomycetidae</taxon>
        <taxon>Hypocreales</taxon>
        <taxon>Cordycipitaceae</taxon>
        <taxon>Niveomyces</taxon>
    </lineage>
</organism>
<feature type="region of interest" description="Disordered" evidence="1">
    <location>
        <begin position="505"/>
        <end position="602"/>
    </location>
</feature>
<dbReference type="Proteomes" id="UP000076874">
    <property type="component" value="Unassembled WGS sequence"/>
</dbReference>
<dbReference type="InterPro" id="IPR036691">
    <property type="entry name" value="Endo/exonu/phosph_ase_sf"/>
</dbReference>
<feature type="domain" description="Inositol polyphosphate-related phosphatase" evidence="2">
    <location>
        <begin position="50"/>
        <end position="526"/>
    </location>
</feature>
<dbReference type="PANTHER" id="PTHR11200">
    <property type="entry name" value="INOSITOL 5-PHOSPHATASE"/>
    <property type="match status" value="1"/>
</dbReference>
<accession>A0A167PDC1</accession>
<feature type="region of interest" description="Disordered" evidence="1">
    <location>
        <begin position="1"/>
        <end position="31"/>
    </location>
</feature>
<evidence type="ECO:0000256" key="1">
    <source>
        <dbReference type="SAM" id="MobiDB-lite"/>
    </source>
</evidence>
<dbReference type="Pfam" id="PF22669">
    <property type="entry name" value="Exo_endo_phos2"/>
    <property type="match status" value="2"/>
</dbReference>
<name>A0A167PDC1_9HYPO</name>
<dbReference type="InterPro" id="IPR048869">
    <property type="entry name" value="OCRL-1_2_ASH"/>
</dbReference>